<sequence length="256" mass="28996">MTAGEAAILCVVAVIGHLMALFWLCVEDYEIDLSRDRIYDLPIKDAQVRRELKNSLHTPMHAVILLLALLVGLFEARGLGTFLWTLVLTALWTEVWHYASHRAFHLKSLHWIHAEHHKSRLSSPFTALSFSFTEKLIFDLGIVGGMALLGLFIELNFYGIATWFVGYLIINSYGHANYEIRGESFMALKGTVLTSTVYHALHHSRYTGNYGLGTRVLDRLFETEWPDAAAVFDKVVVHKEPLHALRETVDSTEVQS</sequence>
<dbReference type="PANTHER" id="PTHR11863">
    <property type="entry name" value="STEROL DESATURASE"/>
    <property type="match status" value="1"/>
</dbReference>
<dbReference type="EMBL" id="CP078073">
    <property type="protein sequence ID" value="QXL86728.1"/>
    <property type="molecule type" value="Genomic_DNA"/>
</dbReference>
<dbReference type="AlphaFoldDB" id="A0A975TSW6"/>
<keyword evidence="3 5" id="KW-1133">Transmembrane helix</keyword>
<dbReference type="GO" id="GO:0005506">
    <property type="term" value="F:iron ion binding"/>
    <property type="evidence" value="ECO:0007669"/>
    <property type="project" value="InterPro"/>
</dbReference>
<name>A0A975TSW6_9RHOB</name>
<dbReference type="InterPro" id="IPR006694">
    <property type="entry name" value="Fatty_acid_hydroxylase"/>
</dbReference>
<proteinExistence type="predicted"/>
<keyword evidence="4 5" id="KW-0472">Membrane</keyword>
<keyword evidence="9" id="KW-1185">Reference proteome</keyword>
<evidence type="ECO:0000256" key="2">
    <source>
        <dbReference type="ARBA" id="ARBA00022692"/>
    </source>
</evidence>
<accession>A0A975TSW6</accession>
<evidence type="ECO:0000256" key="3">
    <source>
        <dbReference type="ARBA" id="ARBA00022989"/>
    </source>
</evidence>
<dbReference type="RefSeq" id="WP_257893666.1">
    <property type="nucleotide sequence ID" value="NZ_JAIMBW010000001.1"/>
</dbReference>
<organism evidence="8">
    <name type="scientific">Gymnodinialimonas phycosphaerae</name>
    <dbReference type="NCBI Taxonomy" id="2841589"/>
    <lineage>
        <taxon>Bacteria</taxon>
        <taxon>Pseudomonadati</taxon>
        <taxon>Pseudomonadota</taxon>
        <taxon>Alphaproteobacteria</taxon>
        <taxon>Rhodobacterales</taxon>
        <taxon>Paracoccaceae</taxon>
        <taxon>Gymnodinialimonas</taxon>
    </lineage>
</organism>
<feature type="transmembrane region" description="Helical" evidence="5">
    <location>
        <begin position="6"/>
        <end position="26"/>
    </location>
</feature>
<evidence type="ECO:0000313" key="8">
    <source>
        <dbReference type="EMBL" id="QXL86728.1"/>
    </source>
</evidence>
<dbReference type="GO" id="GO:0008610">
    <property type="term" value="P:lipid biosynthetic process"/>
    <property type="evidence" value="ECO:0007669"/>
    <property type="project" value="InterPro"/>
</dbReference>
<gene>
    <name evidence="7" type="ORF">KUL25_14885</name>
    <name evidence="8" type="ORF">KUL25_14890</name>
</gene>
<evidence type="ECO:0000313" key="9">
    <source>
        <dbReference type="Proteomes" id="UP000693972"/>
    </source>
</evidence>
<dbReference type="GO" id="GO:0016491">
    <property type="term" value="F:oxidoreductase activity"/>
    <property type="evidence" value="ECO:0007669"/>
    <property type="project" value="InterPro"/>
</dbReference>
<dbReference type="InterPro" id="IPR050307">
    <property type="entry name" value="Sterol_Desaturase_Related"/>
</dbReference>
<protein>
    <submittedName>
        <fullName evidence="8">Sterol desaturase family protein</fullName>
    </submittedName>
</protein>
<evidence type="ECO:0000256" key="1">
    <source>
        <dbReference type="ARBA" id="ARBA00004370"/>
    </source>
</evidence>
<dbReference type="Pfam" id="PF04116">
    <property type="entry name" value="FA_hydroxylase"/>
    <property type="match status" value="1"/>
</dbReference>
<feature type="transmembrane region" description="Helical" evidence="5">
    <location>
        <begin position="59"/>
        <end position="76"/>
    </location>
</feature>
<dbReference type="Proteomes" id="UP000693972">
    <property type="component" value="Unassembled WGS sequence"/>
</dbReference>
<evidence type="ECO:0000259" key="6">
    <source>
        <dbReference type="Pfam" id="PF04116"/>
    </source>
</evidence>
<feature type="domain" description="Fatty acid hydroxylase" evidence="6">
    <location>
        <begin position="87"/>
        <end position="223"/>
    </location>
</feature>
<reference evidence="8 9" key="1">
    <citation type="submission" date="2021-07" db="EMBL/GenBank/DDBJ databases">
        <title>Karlodiniumbacter phycospheric gen. nov., sp. nov., a phycosphere bacterium isolated from karlodinium veneficum.</title>
        <authorList>
            <person name="Peng Y."/>
            <person name="Jiang L."/>
            <person name="Lee J."/>
        </authorList>
    </citation>
    <scope>NUCLEOTIDE SEQUENCE</scope>
    <source>
        <strain evidence="8 9">N5</strain>
    </source>
</reference>
<keyword evidence="2 5" id="KW-0812">Transmembrane</keyword>
<evidence type="ECO:0000256" key="5">
    <source>
        <dbReference type="SAM" id="Phobius"/>
    </source>
</evidence>
<dbReference type="EMBL" id="JAIMBW010000001">
    <property type="protein sequence ID" value="MBY4894042.1"/>
    <property type="molecule type" value="Genomic_DNA"/>
</dbReference>
<evidence type="ECO:0000313" key="7">
    <source>
        <dbReference type="EMBL" id="MBY4894042.1"/>
    </source>
</evidence>
<comment type="subcellular location">
    <subcellularLocation>
        <location evidence="1">Membrane</location>
    </subcellularLocation>
</comment>
<feature type="transmembrane region" description="Helical" evidence="5">
    <location>
        <begin position="159"/>
        <end position="176"/>
    </location>
</feature>
<evidence type="ECO:0000256" key="4">
    <source>
        <dbReference type="ARBA" id="ARBA00023136"/>
    </source>
</evidence>
<dbReference type="GO" id="GO:0016020">
    <property type="term" value="C:membrane"/>
    <property type="evidence" value="ECO:0007669"/>
    <property type="project" value="UniProtKB-SubCell"/>
</dbReference>